<keyword evidence="3" id="KW-1185">Reference proteome</keyword>
<gene>
    <name evidence="2" type="ORF">ACFF45_33525</name>
</gene>
<dbReference type="PROSITE" id="PS51257">
    <property type="entry name" value="PROKAR_LIPOPROTEIN"/>
    <property type="match status" value="1"/>
</dbReference>
<evidence type="ECO:0000256" key="1">
    <source>
        <dbReference type="SAM" id="MobiDB-lite"/>
    </source>
</evidence>
<evidence type="ECO:0000313" key="3">
    <source>
        <dbReference type="Proteomes" id="UP001589709"/>
    </source>
</evidence>
<accession>A0ABV5NB05</accession>
<dbReference type="RefSeq" id="WP_381350730.1">
    <property type="nucleotide sequence ID" value="NZ_JBHMCY010000111.1"/>
</dbReference>
<dbReference type="EMBL" id="JBHMCY010000111">
    <property type="protein sequence ID" value="MFB9467473.1"/>
    <property type="molecule type" value="Genomic_DNA"/>
</dbReference>
<dbReference type="Proteomes" id="UP001589709">
    <property type="component" value="Unassembled WGS sequence"/>
</dbReference>
<organism evidence="2 3">
    <name type="scientific">Streptomyces cinereospinus</name>
    <dbReference type="NCBI Taxonomy" id="285561"/>
    <lineage>
        <taxon>Bacteria</taxon>
        <taxon>Bacillati</taxon>
        <taxon>Actinomycetota</taxon>
        <taxon>Actinomycetes</taxon>
        <taxon>Kitasatosporales</taxon>
        <taxon>Streptomycetaceae</taxon>
        <taxon>Streptomyces</taxon>
    </lineage>
</organism>
<reference evidence="2 3" key="1">
    <citation type="submission" date="2024-09" db="EMBL/GenBank/DDBJ databases">
        <authorList>
            <person name="Sun Q."/>
            <person name="Mori K."/>
        </authorList>
    </citation>
    <scope>NUCLEOTIDE SEQUENCE [LARGE SCALE GENOMIC DNA]</scope>
    <source>
        <strain evidence="2 3">JCM 6917</strain>
    </source>
</reference>
<feature type="compositionally biased region" description="Low complexity" evidence="1">
    <location>
        <begin position="51"/>
        <end position="64"/>
    </location>
</feature>
<evidence type="ECO:0000313" key="2">
    <source>
        <dbReference type="EMBL" id="MFB9467473.1"/>
    </source>
</evidence>
<evidence type="ECO:0008006" key="4">
    <source>
        <dbReference type="Google" id="ProtNLM"/>
    </source>
</evidence>
<feature type="region of interest" description="Disordered" evidence="1">
    <location>
        <begin position="33"/>
        <end position="81"/>
    </location>
</feature>
<sequence length="281" mass="29685">MSTVHRPPTAVVRPLRAVLGIVVTVLTATALAGCGGEGQQNTTTKERRGGAAPSPTASAAPSSSRPVGALPDAYDFTPAPERIPRTAAQARVLTRNASLTPADWSPGMVRHDPYELAGTWPVLPDTCVWTRAGLPEGVLDSYSRRIDLPAEDGKGRVQGSVTVTVHRDDASADRELKDTVQESFRCPVQDLGGGQQLHGLMSMHLDPKDVKHADATLFEAGTYSGPSSEGAQSYVWTKSRIGPVTTAVSVKGATGYTASDLMRLAAEAGAKMLYRVELALK</sequence>
<name>A0ABV5NB05_9ACTN</name>
<comment type="caution">
    <text evidence="2">The sequence shown here is derived from an EMBL/GenBank/DDBJ whole genome shotgun (WGS) entry which is preliminary data.</text>
</comment>
<proteinExistence type="predicted"/>
<protein>
    <recommendedName>
        <fullName evidence="4">Lipoprotein</fullName>
    </recommendedName>
</protein>